<evidence type="ECO:0000313" key="3">
    <source>
        <dbReference type="EMBL" id="GGC47306.1"/>
    </source>
</evidence>
<reference evidence="3" key="1">
    <citation type="journal article" date="2014" name="Int. J. Syst. Evol. Microbiol.">
        <title>Complete genome of a new Firmicutes species belonging to the dominant human colonic microbiota ('Ruminococcus bicirculans') reveals two chromosomes and a selective capacity to utilize plant glucans.</title>
        <authorList>
            <consortium name="NISC Comparative Sequencing Program"/>
            <person name="Wegmann U."/>
            <person name="Louis P."/>
            <person name="Goesmann A."/>
            <person name="Henrissat B."/>
            <person name="Duncan S.H."/>
            <person name="Flint H.J."/>
        </authorList>
    </citation>
    <scope>NUCLEOTIDE SEQUENCE</scope>
    <source>
        <strain evidence="3">CGMCC 1.10832</strain>
    </source>
</reference>
<keyword evidence="2" id="KW-0732">Signal</keyword>
<proteinExistence type="predicted"/>
<keyword evidence="6" id="KW-1185">Reference proteome</keyword>
<comment type="caution">
    <text evidence="4">The sequence shown here is derived from an EMBL/GenBank/DDBJ whole genome shotgun (WGS) entry which is preliminary data.</text>
</comment>
<dbReference type="EMBL" id="BMEC01000012">
    <property type="protein sequence ID" value="GGC47306.1"/>
    <property type="molecule type" value="Genomic_DNA"/>
</dbReference>
<protein>
    <submittedName>
        <fullName evidence="4">Uncharacterized protein</fullName>
    </submittedName>
</protein>
<dbReference type="EMBL" id="PYVU01000061">
    <property type="protein sequence ID" value="PTB96218.1"/>
    <property type="molecule type" value="Genomic_DNA"/>
</dbReference>
<evidence type="ECO:0000313" key="6">
    <source>
        <dbReference type="Proteomes" id="UP000636010"/>
    </source>
</evidence>
<feature type="signal peptide" evidence="2">
    <location>
        <begin position="1"/>
        <end position="22"/>
    </location>
</feature>
<gene>
    <name evidence="4" type="ORF">C9994_08335</name>
    <name evidence="3" type="ORF">GCM10011506_36080</name>
</gene>
<name>A0A2T4DR51_9BACT</name>
<evidence type="ECO:0000256" key="2">
    <source>
        <dbReference type="SAM" id="SignalP"/>
    </source>
</evidence>
<dbReference type="RefSeq" id="WP_188466192.1">
    <property type="nucleotide sequence ID" value="NZ_BAABHU010000012.1"/>
</dbReference>
<accession>A0A2T4DR51</accession>
<evidence type="ECO:0000313" key="4">
    <source>
        <dbReference type="EMBL" id="PTB96218.1"/>
    </source>
</evidence>
<evidence type="ECO:0000313" key="5">
    <source>
        <dbReference type="Proteomes" id="UP000240608"/>
    </source>
</evidence>
<dbReference type="AlphaFoldDB" id="A0A2T4DR51"/>
<sequence length="64" mass="6889">MKKIKYILMLTLLFGVITFSCNDERVNPVGTTGGGSDDEEDDPIILDPPGSSQNPPVPLDSLIN</sequence>
<reference evidence="4 5" key="2">
    <citation type="submission" date="2018-03" db="EMBL/GenBank/DDBJ databases">
        <title>Cross-interface Injection: A General Nanoliter Liquid Handling Method Applied to Single Cells Genome Amplification Automated Nanoliter Liquid Handling Applied to Single Cell Multiple Displacement Amplification.</title>
        <authorList>
            <person name="Yun J."/>
            <person name="Xu P."/>
            <person name="Xu J."/>
            <person name="Dai X."/>
            <person name="Wang Y."/>
            <person name="Zheng X."/>
            <person name="Cao C."/>
            <person name="Yi Q."/>
            <person name="Zhu Y."/>
            <person name="Wang L."/>
            <person name="Dong Z."/>
            <person name="Huang Y."/>
            <person name="Huang L."/>
            <person name="Du W."/>
        </authorList>
    </citation>
    <scope>NUCLEOTIDE SEQUENCE [LARGE SCALE GENOMIC DNA]</scope>
    <source>
        <strain evidence="4 5">Z-D1-2</strain>
    </source>
</reference>
<organism evidence="4 5">
    <name type="scientific">Marivirga lumbricoides</name>
    <dbReference type="NCBI Taxonomy" id="1046115"/>
    <lineage>
        <taxon>Bacteria</taxon>
        <taxon>Pseudomonadati</taxon>
        <taxon>Bacteroidota</taxon>
        <taxon>Cytophagia</taxon>
        <taxon>Cytophagales</taxon>
        <taxon>Marivirgaceae</taxon>
        <taxon>Marivirga</taxon>
    </lineage>
</organism>
<dbReference type="Proteomes" id="UP000636010">
    <property type="component" value="Unassembled WGS sequence"/>
</dbReference>
<dbReference type="Proteomes" id="UP000240608">
    <property type="component" value="Unassembled WGS sequence"/>
</dbReference>
<reference evidence="3" key="4">
    <citation type="submission" date="2024-05" db="EMBL/GenBank/DDBJ databases">
        <authorList>
            <person name="Sun Q."/>
            <person name="Zhou Y."/>
        </authorList>
    </citation>
    <scope>NUCLEOTIDE SEQUENCE</scope>
    <source>
        <strain evidence="3">CGMCC 1.10832</strain>
    </source>
</reference>
<feature type="region of interest" description="Disordered" evidence="1">
    <location>
        <begin position="24"/>
        <end position="64"/>
    </location>
</feature>
<reference evidence="6" key="3">
    <citation type="journal article" date="2019" name="Int. J. Syst. Evol. Microbiol.">
        <title>The Global Catalogue of Microorganisms (GCM) 10K type strain sequencing project: providing services to taxonomists for standard genome sequencing and annotation.</title>
        <authorList>
            <consortium name="The Broad Institute Genomics Platform"/>
            <consortium name="The Broad Institute Genome Sequencing Center for Infectious Disease"/>
            <person name="Wu L."/>
            <person name="Ma J."/>
        </authorList>
    </citation>
    <scope>NUCLEOTIDE SEQUENCE [LARGE SCALE GENOMIC DNA]</scope>
    <source>
        <strain evidence="6">CGMCC 1.10832</strain>
    </source>
</reference>
<evidence type="ECO:0000256" key="1">
    <source>
        <dbReference type="SAM" id="MobiDB-lite"/>
    </source>
</evidence>
<feature type="chain" id="PRO_5015463763" evidence="2">
    <location>
        <begin position="23"/>
        <end position="64"/>
    </location>
</feature>
<dbReference type="PROSITE" id="PS51257">
    <property type="entry name" value="PROKAR_LIPOPROTEIN"/>
    <property type="match status" value="1"/>
</dbReference>